<evidence type="ECO:0000256" key="1">
    <source>
        <dbReference type="SAM" id="Phobius"/>
    </source>
</evidence>
<organism evidence="2 3">
    <name type="scientific">Candidatus Doudnabacteria bacterium RIFCSPHIGHO2_01_FULL_45_18</name>
    <dbReference type="NCBI Taxonomy" id="1817823"/>
    <lineage>
        <taxon>Bacteria</taxon>
        <taxon>Candidatus Doudnaibacteriota</taxon>
    </lineage>
</organism>
<dbReference type="Proteomes" id="UP000176233">
    <property type="component" value="Unassembled WGS sequence"/>
</dbReference>
<feature type="transmembrane region" description="Helical" evidence="1">
    <location>
        <begin position="95"/>
        <end position="116"/>
    </location>
</feature>
<keyword evidence="1" id="KW-1133">Transmembrane helix</keyword>
<keyword evidence="1" id="KW-0472">Membrane</keyword>
<proteinExistence type="predicted"/>
<reference evidence="2 3" key="1">
    <citation type="journal article" date="2016" name="Nat. Commun.">
        <title>Thousands of microbial genomes shed light on interconnected biogeochemical processes in an aquifer system.</title>
        <authorList>
            <person name="Anantharaman K."/>
            <person name="Brown C.T."/>
            <person name="Hug L.A."/>
            <person name="Sharon I."/>
            <person name="Castelle C.J."/>
            <person name="Probst A.J."/>
            <person name="Thomas B.C."/>
            <person name="Singh A."/>
            <person name="Wilkins M.J."/>
            <person name="Karaoz U."/>
            <person name="Brodie E.L."/>
            <person name="Williams K.H."/>
            <person name="Hubbard S.S."/>
            <person name="Banfield J.F."/>
        </authorList>
    </citation>
    <scope>NUCLEOTIDE SEQUENCE [LARGE SCALE GENOMIC DNA]</scope>
</reference>
<feature type="transmembrane region" description="Helical" evidence="1">
    <location>
        <begin position="12"/>
        <end position="33"/>
    </location>
</feature>
<dbReference type="AlphaFoldDB" id="A0A1F5NS43"/>
<dbReference type="InterPro" id="IPR043993">
    <property type="entry name" value="T4SS_pilin"/>
</dbReference>
<accession>A0A1F5NS43</accession>
<evidence type="ECO:0000313" key="3">
    <source>
        <dbReference type="Proteomes" id="UP000176233"/>
    </source>
</evidence>
<gene>
    <name evidence="2" type="ORF">A2660_01365</name>
</gene>
<dbReference type="EMBL" id="MFEJ01000011">
    <property type="protein sequence ID" value="OGE80491.1"/>
    <property type="molecule type" value="Genomic_DNA"/>
</dbReference>
<comment type="caution">
    <text evidence="2">The sequence shown here is derived from an EMBL/GenBank/DDBJ whole genome shotgun (WGS) entry which is preliminary data.</text>
</comment>
<name>A0A1F5NS43_9BACT</name>
<feature type="transmembrane region" description="Helical" evidence="1">
    <location>
        <begin position="53"/>
        <end position="74"/>
    </location>
</feature>
<sequence length="125" mass="13124">MNKFKLSKSQVVQIGATVVTSLVALAPVAFAQFQLPYSGNTNLPNDSSLSGLIMRIINIALGVAGLVAVLFLIIGGFRYITAAGNEETAEQAKKIIINAIIGVVVIILSFVIVRVISNALIANQA</sequence>
<dbReference type="Pfam" id="PF18895">
    <property type="entry name" value="T4SS_pilin"/>
    <property type="match status" value="1"/>
</dbReference>
<keyword evidence="1" id="KW-0812">Transmembrane</keyword>
<protein>
    <submittedName>
        <fullName evidence="2">Uncharacterized protein</fullName>
    </submittedName>
</protein>
<evidence type="ECO:0000313" key="2">
    <source>
        <dbReference type="EMBL" id="OGE80491.1"/>
    </source>
</evidence>